<feature type="compositionally biased region" description="Basic and acidic residues" evidence="1">
    <location>
        <begin position="49"/>
        <end position="63"/>
    </location>
</feature>
<dbReference type="Proteomes" id="UP000230886">
    <property type="component" value="Unassembled WGS sequence"/>
</dbReference>
<protein>
    <submittedName>
        <fullName evidence="2">Uncharacterized protein</fullName>
    </submittedName>
</protein>
<evidence type="ECO:0000313" key="3">
    <source>
        <dbReference type="Proteomes" id="UP000230886"/>
    </source>
</evidence>
<sequence length="81" mass="9346">MSRAYLATWFTAVERPNVDGKVPADWHFRGFEFFCWSMYFNAMGKEETTHADGDARRGRDWGKIAHSMGSGPRQDSRRLST</sequence>
<organism evidence="2 3">
    <name type="scientific">Rhodococcus qingshengii</name>
    <dbReference type="NCBI Taxonomy" id="334542"/>
    <lineage>
        <taxon>Bacteria</taxon>
        <taxon>Bacillati</taxon>
        <taxon>Actinomycetota</taxon>
        <taxon>Actinomycetes</taxon>
        <taxon>Mycobacteriales</taxon>
        <taxon>Nocardiaceae</taxon>
        <taxon>Rhodococcus</taxon>
        <taxon>Rhodococcus erythropolis group</taxon>
    </lineage>
</organism>
<evidence type="ECO:0000313" key="2">
    <source>
        <dbReference type="EMBL" id="PCK25035.1"/>
    </source>
</evidence>
<comment type="caution">
    <text evidence="2">The sequence shown here is derived from an EMBL/GenBank/DDBJ whole genome shotgun (WGS) entry which is preliminary data.</text>
</comment>
<feature type="region of interest" description="Disordered" evidence="1">
    <location>
        <begin position="49"/>
        <end position="81"/>
    </location>
</feature>
<proteinExistence type="predicted"/>
<gene>
    <name evidence="2" type="ORF">CHR55_22345</name>
</gene>
<dbReference type="AlphaFoldDB" id="A0A2A5J638"/>
<reference evidence="2 3" key="1">
    <citation type="submission" date="2017-07" db="EMBL/GenBank/DDBJ databases">
        <title>Draft sequence of Rhodococcus enclensis 23b-28.</title>
        <authorList>
            <person name="Besaury L."/>
            <person name="Sancelme M."/>
            <person name="Amato P."/>
            <person name="Lallement A."/>
            <person name="Delort A.-M."/>
        </authorList>
    </citation>
    <scope>NUCLEOTIDE SEQUENCE [LARGE SCALE GENOMIC DNA]</scope>
    <source>
        <strain evidence="2 3">23b-28</strain>
    </source>
</reference>
<evidence type="ECO:0000256" key="1">
    <source>
        <dbReference type="SAM" id="MobiDB-lite"/>
    </source>
</evidence>
<dbReference type="EMBL" id="NOVD01000020">
    <property type="protein sequence ID" value="PCK25035.1"/>
    <property type="molecule type" value="Genomic_DNA"/>
</dbReference>
<accession>A0A2A5J638</accession>
<name>A0A2A5J638_RHOSG</name>